<dbReference type="OrthoDB" id="7869911at2"/>
<proteinExistence type="predicted"/>
<keyword evidence="1" id="KW-1133">Transmembrane helix</keyword>
<feature type="transmembrane region" description="Helical" evidence="1">
    <location>
        <begin position="7"/>
        <end position="30"/>
    </location>
</feature>
<dbReference type="EMBL" id="AMGO01000046">
    <property type="protein sequence ID" value="EKE44037.1"/>
    <property type="molecule type" value="Genomic_DNA"/>
</dbReference>
<keyword evidence="3" id="KW-1185">Reference proteome</keyword>
<accession>K2HBQ1</accession>
<organism evidence="2 3">
    <name type="scientific">Oceaniovalibus guishaninsula JLT2003</name>
    <dbReference type="NCBI Taxonomy" id="1231392"/>
    <lineage>
        <taxon>Bacteria</taxon>
        <taxon>Pseudomonadati</taxon>
        <taxon>Pseudomonadota</taxon>
        <taxon>Alphaproteobacteria</taxon>
        <taxon>Rhodobacterales</taxon>
        <taxon>Roseobacteraceae</taxon>
        <taxon>Oceaniovalibus</taxon>
    </lineage>
</organism>
<dbReference type="RefSeq" id="WP_007427170.1">
    <property type="nucleotide sequence ID" value="NZ_AMGO01000046.1"/>
</dbReference>
<gene>
    <name evidence="2" type="ORF">OCGS_2018</name>
</gene>
<protein>
    <submittedName>
        <fullName evidence="2">Uncharacterized protein</fullName>
    </submittedName>
</protein>
<feature type="transmembrane region" description="Helical" evidence="1">
    <location>
        <begin position="36"/>
        <end position="55"/>
    </location>
</feature>
<name>K2HBQ1_9RHOB</name>
<evidence type="ECO:0000313" key="2">
    <source>
        <dbReference type="EMBL" id="EKE44037.1"/>
    </source>
</evidence>
<reference evidence="2" key="1">
    <citation type="journal article" date="2012" name="J. Bacteriol.">
        <title>Draft Genome Sequence of Oceaniovalibus guishaninsula JLT2003T.</title>
        <authorList>
            <person name="Tang K."/>
            <person name="Liu K."/>
            <person name="Jiao N."/>
        </authorList>
    </citation>
    <scope>NUCLEOTIDE SEQUENCE [LARGE SCALE GENOMIC DNA]</scope>
    <source>
        <strain evidence="2">JLT2003</strain>
    </source>
</reference>
<dbReference type="Proteomes" id="UP000006765">
    <property type="component" value="Unassembled WGS sequence"/>
</dbReference>
<keyword evidence="1" id="KW-0472">Membrane</keyword>
<sequence>MPLDRLVLILVVAIAGAALTVWVAAFAGAALQLGPWSLLVAVPVVLFLYVFWRVVADRLRDRRNDPRGPR</sequence>
<evidence type="ECO:0000313" key="3">
    <source>
        <dbReference type="Proteomes" id="UP000006765"/>
    </source>
</evidence>
<evidence type="ECO:0000256" key="1">
    <source>
        <dbReference type="SAM" id="Phobius"/>
    </source>
</evidence>
<dbReference type="STRING" id="1231392.OCGS_2018"/>
<dbReference type="AlphaFoldDB" id="K2HBQ1"/>
<comment type="caution">
    <text evidence="2">The sequence shown here is derived from an EMBL/GenBank/DDBJ whole genome shotgun (WGS) entry which is preliminary data.</text>
</comment>
<keyword evidence="1" id="KW-0812">Transmembrane</keyword>